<name>A0A942Z540_9BACI</name>
<sequence>MSTVFSQIEGASKLQIKAFVKGDSSPFHSLDFSTSKVYELTDYTLRTPLEKMDVFNELLQLKHNCELWILPVREETTALLREIPNDEIYDKTASLFAMLSTIKETVERDRTFMIAKGEICSELVETLQELGFTLREKDAEELLEIELL</sequence>
<dbReference type="AlphaFoldDB" id="A0A942Z540"/>
<reference evidence="1 2" key="1">
    <citation type="submission" date="2021-05" db="EMBL/GenBank/DDBJ databases">
        <title>Novel Bacillus species.</title>
        <authorList>
            <person name="Liu G."/>
        </authorList>
    </citation>
    <scope>NUCLEOTIDE SEQUENCE [LARGE SCALE GENOMIC DNA]</scope>
    <source>
        <strain evidence="1 2">FJAT-49682</strain>
    </source>
</reference>
<accession>A0A942Z540</accession>
<evidence type="ECO:0000313" key="1">
    <source>
        <dbReference type="EMBL" id="MBS4224339.1"/>
    </source>
</evidence>
<organism evidence="1 2">
    <name type="scientific">Lederbergia citrea</name>
    <dbReference type="NCBI Taxonomy" id="2833581"/>
    <lineage>
        <taxon>Bacteria</taxon>
        <taxon>Bacillati</taxon>
        <taxon>Bacillota</taxon>
        <taxon>Bacilli</taxon>
        <taxon>Bacillales</taxon>
        <taxon>Bacillaceae</taxon>
        <taxon>Lederbergia</taxon>
    </lineage>
</organism>
<evidence type="ECO:0000313" key="2">
    <source>
        <dbReference type="Proteomes" id="UP000676456"/>
    </source>
</evidence>
<dbReference type="Proteomes" id="UP000676456">
    <property type="component" value="Unassembled WGS sequence"/>
</dbReference>
<dbReference type="RefSeq" id="WP_213099357.1">
    <property type="nucleotide sequence ID" value="NZ_JAGYPN010000003.1"/>
</dbReference>
<gene>
    <name evidence="1" type="ORF">KHA91_16585</name>
</gene>
<keyword evidence="2" id="KW-1185">Reference proteome</keyword>
<proteinExistence type="predicted"/>
<protein>
    <submittedName>
        <fullName evidence="1">Uncharacterized protein</fullName>
    </submittedName>
</protein>
<dbReference type="EMBL" id="JAGYPN010000003">
    <property type="protein sequence ID" value="MBS4224339.1"/>
    <property type="molecule type" value="Genomic_DNA"/>
</dbReference>
<comment type="caution">
    <text evidence="1">The sequence shown here is derived from an EMBL/GenBank/DDBJ whole genome shotgun (WGS) entry which is preliminary data.</text>
</comment>